<evidence type="ECO:0000313" key="2">
    <source>
        <dbReference type="EMBL" id="NGO81073.1"/>
    </source>
</evidence>
<proteinExistence type="predicted"/>
<evidence type="ECO:0000259" key="1">
    <source>
        <dbReference type="Pfam" id="PF14062"/>
    </source>
</evidence>
<dbReference type="EMBL" id="JAAKZW010000279">
    <property type="protein sequence ID" value="NGO81073.1"/>
    <property type="molecule type" value="Genomic_DNA"/>
</dbReference>
<sequence>MDAADWWKRMYARRGETGLYPLLLEYPDDSCKPAGGGHGAEADAEAYFRSRWADDSWPPFEEWPGLAPPAPTVTDAGAGAGEVATAVARDGRARCLALVQVARGADAPAALRWLGMGNHMTAQELSAVLRSWEDRFGVRVVGFGHGSLYVSVAAQPTDVHQARALAAEHYLVCPDVFHEEPAPDWTTYHEELMRLREWRFWWD</sequence>
<comment type="caution">
    <text evidence="2">The sequence shown here is derived from an EMBL/GenBank/DDBJ whole genome shotgun (WGS) entry which is preliminary data.</text>
</comment>
<dbReference type="Pfam" id="PF14062">
    <property type="entry name" value="DUF4253"/>
    <property type="match status" value="1"/>
</dbReference>
<dbReference type="InterPro" id="IPR025349">
    <property type="entry name" value="DUF4253"/>
</dbReference>
<accession>A0A6G4XV26</accession>
<gene>
    <name evidence="2" type="ORF">G6045_36240</name>
</gene>
<protein>
    <submittedName>
        <fullName evidence="2">DUF4253 domain-containing protein</fullName>
    </submittedName>
</protein>
<feature type="domain" description="DUF4253" evidence="1">
    <location>
        <begin position="96"/>
        <end position="203"/>
    </location>
</feature>
<reference evidence="2 3" key="1">
    <citation type="submission" date="2020-02" db="EMBL/GenBank/DDBJ databases">
        <title>Whole-genome analyses of novel actinobacteria.</title>
        <authorList>
            <person name="Sahin N."/>
            <person name="Tokatli A."/>
        </authorList>
    </citation>
    <scope>NUCLEOTIDE SEQUENCE [LARGE SCALE GENOMIC DNA]</scope>
    <source>
        <strain evidence="2 3">YC504</strain>
    </source>
</reference>
<keyword evidence="3" id="KW-1185">Reference proteome</keyword>
<dbReference type="AlphaFoldDB" id="A0A6G4XV26"/>
<name>A0A6G4XV26_9ACTN</name>
<dbReference type="Proteomes" id="UP000481109">
    <property type="component" value="Unassembled WGS sequence"/>
</dbReference>
<evidence type="ECO:0000313" key="3">
    <source>
        <dbReference type="Proteomes" id="UP000481109"/>
    </source>
</evidence>
<organism evidence="2 3">
    <name type="scientific">Streptomyces mesophilus</name>
    <dbReference type="NCBI Taxonomy" id="1775132"/>
    <lineage>
        <taxon>Bacteria</taxon>
        <taxon>Bacillati</taxon>
        <taxon>Actinomycetota</taxon>
        <taxon>Actinomycetes</taxon>
        <taxon>Kitasatosporales</taxon>
        <taxon>Streptomycetaceae</taxon>
        <taxon>Streptomyces</taxon>
    </lineage>
</organism>